<dbReference type="RefSeq" id="WP_249513449.1">
    <property type="nucleotide sequence ID" value="NZ_CP093365.1"/>
</dbReference>
<evidence type="ECO:0000313" key="2">
    <source>
        <dbReference type="EMBL" id="UQS84265.1"/>
    </source>
</evidence>
<gene>
    <name evidence="2" type="ORF">MOO47_03700</name>
</gene>
<protein>
    <submittedName>
        <fullName evidence="2">DUF1310 domain-containing protein</fullName>
    </submittedName>
</protein>
<dbReference type="Proteomes" id="UP000831947">
    <property type="component" value="Chromosome"/>
</dbReference>
<reference evidence="2 3" key="1">
    <citation type="journal article" date="2022" name="Int. J. Syst. Evol. Microbiol.">
        <title>Apilactobacillus apisilvae sp. nov., Nicolia spurrieriana gen. nov. sp. nov., Bombilactobacillus folatiphilus sp. nov. and Bombilactobacillus thymidiniphilus sp. nov., four new lactic acid bacterial isolates from stingless bees Tetragonula carbonaria and Austroplebeia australis.</title>
        <authorList>
            <person name="Oliphant S.A."/>
            <person name="Watson-Haigh N.S."/>
            <person name="Sumby K.M."/>
            <person name="Gardner J."/>
            <person name="Groom S."/>
            <person name="Jiranek V."/>
        </authorList>
    </citation>
    <scope>NUCLEOTIDE SEQUENCE [LARGE SCALE GENOMIC DNA]</scope>
    <source>
        <strain evidence="2 3">SG4_A1</strain>
    </source>
</reference>
<dbReference type="EMBL" id="CP093365">
    <property type="protein sequence ID" value="UQS84265.1"/>
    <property type="molecule type" value="Genomic_DNA"/>
</dbReference>
<dbReference type="Pfam" id="PF07006">
    <property type="entry name" value="DUF1310"/>
    <property type="match status" value="1"/>
</dbReference>
<feature type="transmembrane region" description="Helical" evidence="1">
    <location>
        <begin position="12"/>
        <end position="31"/>
    </location>
</feature>
<keyword evidence="3" id="KW-1185">Reference proteome</keyword>
<dbReference type="Gene3D" id="3.10.450.130">
    <property type="entry name" value="folded 79 residue fragment of lin0334 like domains"/>
    <property type="match status" value="1"/>
</dbReference>
<organism evidence="2 3">
    <name type="scientific">Bombilactobacillus thymidiniphilus</name>
    <dbReference type="NCBI Taxonomy" id="2923363"/>
    <lineage>
        <taxon>Bacteria</taxon>
        <taxon>Bacillati</taxon>
        <taxon>Bacillota</taxon>
        <taxon>Bacilli</taxon>
        <taxon>Lactobacillales</taxon>
        <taxon>Lactobacillaceae</taxon>
        <taxon>Bombilactobacillus</taxon>
    </lineage>
</organism>
<evidence type="ECO:0000313" key="3">
    <source>
        <dbReference type="Proteomes" id="UP000831947"/>
    </source>
</evidence>
<dbReference type="InterPro" id="IPR010738">
    <property type="entry name" value="DUF1310"/>
</dbReference>
<keyword evidence="1" id="KW-0812">Transmembrane</keyword>
<keyword evidence="1" id="KW-0472">Membrane</keyword>
<proteinExistence type="predicted"/>
<name>A0ABY4PF47_9LACO</name>
<evidence type="ECO:0000256" key="1">
    <source>
        <dbReference type="SAM" id="Phobius"/>
    </source>
</evidence>
<accession>A0ABY4PF47</accession>
<sequence length="130" mass="15138">MLRWIKRYKWWLIIGGIILLIIGLIVGGIHLEEQQQAEFKQEMNQELKEHKGLIISSIKDSGTNKSFLKDITIYYDKTEHNPMGGIEFYGYVNNDPKLEFGGNLNKTENDHYEIANHDVNSKLFDLLNNK</sequence>
<keyword evidence="1" id="KW-1133">Transmembrane helix</keyword>